<evidence type="ECO:0000313" key="4">
    <source>
        <dbReference type="Proteomes" id="UP000001299"/>
    </source>
</evidence>
<dbReference type="UniPathway" id="UPA00908">
    <property type="reaction ID" value="UER00884"/>
</dbReference>
<dbReference type="RefSeq" id="WP_013279993.1">
    <property type="nucleotide sequence ID" value="NC_014387.1"/>
</dbReference>
<protein>
    <submittedName>
        <fullName evidence="3">RelA/SpoT domain-containing protein</fullName>
    </submittedName>
</protein>
<dbReference type="CDD" id="cd05399">
    <property type="entry name" value="NT_Rel-Spo_like"/>
    <property type="match status" value="1"/>
</dbReference>
<dbReference type="Gene3D" id="1.10.287.860">
    <property type="entry name" value="Nucleotidyltransferase"/>
    <property type="match status" value="1"/>
</dbReference>
<dbReference type="SUPFAM" id="SSF81301">
    <property type="entry name" value="Nucleotidyltransferase"/>
    <property type="match status" value="1"/>
</dbReference>
<dbReference type="KEGG" id="bpb:bpr_I0591"/>
<accession>E0S0L1</accession>
<evidence type="ECO:0000259" key="2">
    <source>
        <dbReference type="SMART" id="SM00954"/>
    </source>
</evidence>
<feature type="domain" description="RelA/SpoT" evidence="2">
    <location>
        <begin position="95"/>
        <end position="218"/>
    </location>
</feature>
<dbReference type="Proteomes" id="UP000001299">
    <property type="component" value="Chromosome 1"/>
</dbReference>
<comment type="pathway">
    <text evidence="1">Purine metabolism; ppGpp biosynthesis; ppGpp from GTP: step 1/2.</text>
</comment>
<dbReference type="STRING" id="515622.bpr_I0591"/>
<dbReference type="Gene3D" id="3.30.460.10">
    <property type="entry name" value="Beta Polymerase, domain 2"/>
    <property type="match status" value="1"/>
</dbReference>
<dbReference type="InterPro" id="IPR052366">
    <property type="entry name" value="GTP_Pyrophosphokinase"/>
</dbReference>
<sequence length="254" mass="29986">MAVKHLDYSNIEFAALAEDIDDIEELEELDGLVDNKDISMNEVERILRMKDQVRDFQILMMKYECALSEVRTKLDVLNKELSLRNNRNPFESIKMRIKTPVSIYKKLRSRNKDFTLENVRNQLSDIAGIRVICSFVDDIYMLADCLAQQDDITVLQRKDYIETPKDSGYRSLHLIIEIPIFLTQEKEYMKVEVQFRTIAMDFWASLEHKMKYKKNIENQEVISDDLKFSADLINQLDLRMQQIREKIDASEDTQ</sequence>
<gene>
    <name evidence="3" type="ordered locus">bpr_I0591</name>
</gene>
<dbReference type="GO" id="GO:0015970">
    <property type="term" value="P:guanosine tetraphosphate biosynthetic process"/>
    <property type="evidence" value="ECO:0007669"/>
    <property type="project" value="UniProtKB-UniPathway"/>
</dbReference>
<proteinExistence type="predicted"/>
<dbReference type="PANTHER" id="PTHR47837">
    <property type="entry name" value="GTP PYROPHOSPHOKINASE YJBM"/>
    <property type="match status" value="1"/>
</dbReference>
<dbReference type="eggNOG" id="COG2357">
    <property type="taxonomic scope" value="Bacteria"/>
</dbReference>
<dbReference type="InterPro" id="IPR007685">
    <property type="entry name" value="RelA_SpoT"/>
</dbReference>
<organism evidence="3 4">
    <name type="scientific">Butyrivibrio proteoclasticus (strain ATCC 51982 / DSM 14932 / B316)</name>
    <name type="common">Clostridium proteoclasticum</name>
    <dbReference type="NCBI Taxonomy" id="515622"/>
    <lineage>
        <taxon>Bacteria</taxon>
        <taxon>Bacillati</taxon>
        <taxon>Bacillota</taxon>
        <taxon>Clostridia</taxon>
        <taxon>Lachnospirales</taxon>
        <taxon>Lachnospiraceae</taxon>
        <taxon>Butyrivibrio</taxon>
    </lineage>
</organism>
<dbReference type="EMBL" id="CP001810">
    <property type="protein sequence ID" value="ADL33336.1"/>
    <property type="molecule type" value="Genomic_DNA"/>
</dbReference>
<reference evidence="3 4" key="1">
    <citation type="journal article" date="2010" name="PLoS ONE">
        <title>The glycobiome of the rumen bacterium Butyrivibrio proteoclasticus B316(T) highlights adaptation to a polysaccharide-rich environment.</title>
        <authorList>
            <person name="Kelly W.J."/>
            <person name="Leahy S.C."/>
            <person name="Altermann E."/>
            <person name="Yeoman C.J."/>
            <person name="Dunne J.C."/>
            <person name="Kong Z."/>
            <person name="Pacheco D.M."/>
            <person name="Li D."/>
            <person name="Noel S.J."/>
            <person name="Moon C.D."/>
            <person name="Cookson A.L."/>
            <person name="Attwood G.T."/>
        </authorList>
    </citation>
    <scope>NUCLEOTIDE SEQUENCE [LARGE SCALE GENOMIC DNA]</scope>
    <source>
        <strain evidence="4">ATCC 51982 / DSM 14932 / B316</strain>
    </source>
</reference>
<dbReference type="HOGENOM" id="CLU_077095_0_0_9"/>
<dbReference type="InterPro" id="IPR043519">
    <property type="entry name" value="NT_sf"/>
</dbReference>
<dbReference type="SMART" id="SM00954">
    <property type="entry name" value="RelA_SpoT"/>
    <property type="match status" value="1"/>
</dbReference>
<dbReference type="AlphaFoldDB" id="E0S0L1"/>
<dbReference type="Pfam" id="PF04607">
    <property type="entry name" value="RelA_SpoT"/>
    <property type="match status" value="1"/>
</dbReference>
<keyword evidence="4" id="KW-1185">Reference proteome</keyword>
<name>E0S0L1_BUTPB</name>
<dbReference type="PANTHER" id="PTHR47837:SF2">
    <property type="entry name" value="GTP PYROPHOSPHOKINASE YWAC"/>
    <property type="match status" value="1"/>
</dbReference>
<evidence type="ECO:0000256" key="1">
    <source>
        <dbReference type="ARBA" id="ARBA00004976"/>
    </source>
</evidence>
<evidence type="ECO:0000313" key="3">
    <source>
        <dbReference type="EMBL" id="ADL33336.1"/>
    </source>
</evidence>